<dbReference type="STRING" id="454006.SAMN05421825_1554"/>
<dbReference type="AlphaFoldDB" id="A0A1G7LNG8"/>
<dbReference type="RefSeq" id="WP_089872959.1">
    <property type="nucleotide sequence ID" value="NZ_FNBH01000002.1"/>
</dbReference>
<dbReference type="OrthoDB" id="1375307at2"/>
<protein>
    <submittedName>
        <fullName evidence="1">Uncharacterized protein</fullName>
    </submittedName>
</protein>
<reference evidence="2" key="1">
    <citation type="submission" date="2016-10" db="EMBL/GenBank/DDBJ databases">
        <authorList>
            <person name="Varghese N."/>
            <person name="Submissions S."/>
        </authorList>
    </citation>
    <scope>NUCLEOTIDE SEQUENCE [LARGE SCALE GENOMIC DNA]</scope>
    <source>
        <strain evidence="2">DSM 19684</strain>
    </source>
</reference>
<evidence type="ECO:0000313" key="1">
    <source>
        <dbReference type="EMBL" id="SDF51068.1"/>
    </source>
</evidence>
<gene>
    <name evidence="1" type="ORF">SAMN05421825_1554</name>
</gene>
<accession>A0A1G7LNG8</accession>
<organism evidence="1 2">
    <name type="scientific">Epilithonimonas hungarica</name>
    <dbReference type="NCBI Taxonomy" id="454006"/>
    <lineage>
        <taxon>Bacteria</taxon>
        <taxon>Pseudomonadati</taxon>
        <taxon>Bacteroidota</taxon>
        <taxon>Flavobacteriia</taxon>
        <taxon>Flavobacteriales</taxon>
        <taxon>Weeksellaceae</taxon>
        <taxon>Chryseobacterium group</taxon>
        <taxon>Epilithonimonas</taxon>
    </lineage>
</organism>
<name>A0A1G7LNG8_9FLAO</name>
<evidence type="ECO:0000313" key="2">
    <source>
        <dbReference type="Proteomes" id="UP000199203"/>
    </source>
</evidence>
<dbReference type="Proteomes" id="UP000199203">
    <property type="component" value="Unassembled WGS sequence"/>
</dbReference>
<keyword evidence="2" id="KW-1185">Reference proteome</keyword>
<proteinExistence type="predicted"/>
<dbReference type="EMBL" id="FNBH01000002">
    <property type="protein sequence ID" value="SDF51068.1"/>
    <property type="molecule type" value="Genomic_DNA"/>
</dbReference>
<sequence>MYNLVEEKLIQNKGIRKVNFENEFYFSIEDIAMEIKEDLSDVKGITLPINEKYIEVARISDIEKGRKKNTEELSEFNQALLKARNFKKDKEN</sequence>